<proteinExistence type="predicted"/>
<sequence>MAAVTWKALQTSAVALHEDGKTREARRVAEAALIAASTDDERGESRLTLAWVRHQLGDRAASTHLVSQVQDPRAGCLAALLLCHDGEHAAAIPALELAIADPRLDLRWQANALVGLGVSAAFLQRFTEADEALERAYRIYRGLGELERAATCKHNQGFVAAEAGDLPRALELYDTAAIDETRRPEVLVDRAKALLDGGLLQEAGVALTRAGRLLGAAGRGPAYADAMLTYGWYCLRAGDLVTARSAASRVDLPEARALDAHARISAGEEVDIADIAETCEPVVAARLRLAAGKPELVATERFSPDHLLRSLGWLAQARLATTTGAALAACRAGLKSDPRSVELARTGREAATSPRAVFAWVERERAASDGTGRVPTPAEAVEALGGASLLNFYIHNGHTSAVAIVDGRFAVHDLGRIDLAAVRATMTLVATTGRGHGAASRALRDLDGQLFSKIDLPPRPLVILTRHLHQTPWSALPSLRATPVTTAPSAAHWLAAEGAIPAGHVWVAGPRLEHAENEARALHRVHGGVLLTGEEATVDAVLAALTGAGTAHIAAHCVHRPGAPLFSALELADGPLFGHHVARLDRPPARVVLSACESALDLPRVFLDYGTRSVIASTLPVADERVSDLVIDLHARLALGADTGAALAGAQAGHPGLGFVVIGR</sequence>
<name>A0A9W6QMW5_9PSEU</name>
<dbReference type="SUPFAM" id="SSF48452">
    <property type="entry name" value="TPR-like"/>
    <property type="match status" value="1"/>
</dbReference>
<dbReference type="InterPro" id="IPR024983">
    <property type="entry name" value="CHAT_dom"/>
</dbReference>
<dbReference type="Pfam" id="PF13424">
    <property type="entry name" value="TPR_12"/>
    <property type="match status" value="1"/>
</dbReference>
<dbReference type="RefSeq" id="WP_285611056.1">
    <property type="nucleotide sequence ID" value="NZ_BSSD01000004.1"/>
</dbReference>
<dbReference type="Proteomes" id="UP001165042">
    <property type="component" value="Unassembled WGS sequence"/>
</dbReference>
<keyword evidence="3" id="KW-1185">Reference proteome</keyword>
<comment type="caution">
    <text evidence="2">The sequence shown here is derived from an EMBL/GenBank/DDBJ whole genome shotgun (WGS) entry which is preliminary data.</text>
</comment>
<dbReference type="AlphaFoldDB" id="A0A9W6QMW5"/>
<reference evidence="2" key="1">
    <citation type="submission" date="2023-02" db="EMBL/GenBank/DDBJ databases">
        <title>Actinokineospora globicatena NBRC 15670.</title>
        <authorList>
            <person name="Ichikawa N."/>
            <person name="Sato H."/>
            <person name="Tonouchi N."/>
        </authorList>
    </citation>
    <scope>NUCLEOTIDE SEQUENCE</scope>
    <source>
        <strain evidence="2">NBRC 15670</strain>
    </source>
</reference>
<evidence type="ECO:0000313" key="2">
    <source>
        <dbReference type="EMBL" id="GLW92502.1"/>
    </source>
</evidence>
<dbReference type="EMBL" id="BSSD01000004">
    <property type="protein sequence ID" value="GLW92502.1"/>
    <property type="molecule type" value="Genomic_DNA"/>
</dbReference>
<dbReference type="Pfam" id="PF12770">
    <property type="entry name" value="CHAT"/>
    <property type="match status" value="1"/>
</dbReference>
<dbReference type="Gene3D" id="1.25.40.10">
    <property type="entry name" value="Tetratricopeptide repeat domain"/>
    <property type="match status" value="1"/>
</dbReference>
<feature type="domain" description="CHAT" evidence="1">
    <location>
        <begin position="506"/>
        <end position="651"/>
    </location>
</feature>
<evidence type="ECO:0000259" key="1">
    <source>
        <dbReference type="Pfam" id="PF12770"/>
    </source>
</evidence>
<organism evidence="2 3">
    <name type="scientific">Actinokineospora globicatena</name>
    <dbReference type="NCBI Taxonomy" id="103729"/>
    <lineage>
        <taxon>Bacteria</taxon>
        <taxon>Bacillati</taxon>
        <taxon>Actinomycetota</taxon>
        <taxon>Actinomycetes</taxon>
        <taxon>Pseudonocardiales</taxon>
        <taxon>Pseudonocardiaceae</taxon>
        <taxon>Actinokineospora</taxon>
    </lineage>
</organism>
<accession>A0A9W6QMW5</accession>
<dbReference type="InterPro" id="IPR011990">
    <property type="entry name" value="TPR-like_helical_dom_sf"/>
</dbReference>
<gene>
    <name evidence="2" type="ORF">Aglo03_33180</name>
</gene>
<protein>
    <recommendedName>
        <fullName evidence="1">CHAT domain-containing protein</fullName>
    </recommendedName>
</protein>
<evidence type="ECO:0000313" key="3">
    <source>
        <dbReference type="Proteomes" id="UP001165042"/>
    </source>
</evidence>